<evidence type="ECO:0000313" key="3">
    <source>
        <dbReference type="Proteomes" id="UP000675940"/>
    </source>
</evidence>
<protein>
    <submittedName>
        <fullName evidence="2">Uncharacterized protein</fullName>
    </submittedName>
</protein>
<proteinExistence type="predicted"/>
<reference evidence="2" key="1">
    <citation type="submission" date="2021-03" db="EMBL/GenBank/DDBJ databases">
        <title>Sagittula salina sp. nov. strain M10.9X isolated from the marine waste.</title>
        <authorList>
            <person name="Satari L."/>
            <person name="Molina-Menor E."/>
            <person name="Vidal-Verdu A."/>
            <person name="Pascual J."/>
            <person name="Pereto J."/>
            <person name="Porcar M."/>
        </authorList>
    </citation>
    <scope>NUCLEOTIDE SEQUENCE</scope>
    <source>
        <strain evidence="2">M10.9X</strain>
    </source>
</reference>
<dbReference type="RefSeq" id="WP_209361575.1">
    <property type="nucleotide sequence ID" value="NZ_JAGISH010000007.1"/>
</dbReference>
<feature type="compositionally biased region" description="Basic and acidic residues" evidence="1">
    <location>
        <begin position="45"/>
        <end position="55"/>
    </location>
</feature>
<gene>
    <name evidence="2" type="ORF">J5474_14310</name>
</gene>
<feature type="region of interest" description="Disordered" evidence="1">
    <location>
        <begin position="1"/>
        <end position="55"/>
    </location>
</feature>
<dbReference type="AlphaFoldDB" id="A0A940MQN3"/>
<sequence length="55" mass="5764">MQNTQKPLPKSETDRPRIVPLGTVEALTGHDSHGNMSDGGGTSSKYKDPGRGAGE</sequence>
<accession>A0A940MQN3</accession>
<dbReference type="Proteomes" id="UP000675940">
    <property type="component" value="Unassembled WGS sequence"/>
</dbReference>
<name>A0A940MQN3_9RHOB</name>
<evidence type="ECO:0000256" key="1">
    <source>
        <dbReference type="SAM" id="MobiDB-lite"/>
    </source>
</evidence>
<evidence type="ECO:0000313" key="2">
    <source>
        <dbReference type="EMBL" id="MBP0483654.1"/>
    </source>
</evidence>
<keyword evidence="3" id="KW-1185">Reference proteome</keyword>
<organism evidence="2 3">
    <name type="scientific">Sagittula salina</name>
    <dbReference type="NCBI Taxonomy" id="2820268"/>
    <lineage>
        <taxon>Bacteria</taxon>
        <taxon>Pseudomonadati</taxon>
        <taxon>Pseudomonadota</taxon>
        <taxon>Alphaproteobacteria</taxon>
        <taxon>Rhodobacterales</taxon>
        <taxon>Roseobacteraceae</taxon>
        <taxon>Sagittula</taxon>
    </lineage>
</organism>
<comment type="caution">
    <text evidence="2">The sequence shown here is derived from an EMBL/GenBank/DDBJ whole genome shotgun (WGS) entry which is preliminary data.</text>
</comment>
<dbReference type="EMBL" id="JAGISH010000007">
    <property type="protein sequence ID" value="MBP0483654.1"/>
    <property type="molecule type" value="Genomic_DNA"/>
</dbReference>